<name>A0A0E9XCV6_ANGAN</name>
<sequence length="30" mass="3503">MKSHLHRCIRTEQAPLSDNTIVTRSHNPFL</sequence>
<reference evidence="1" key="2">
    <citation type="journal article" date="2015" name="Fish Shellfish Immunol.">
        <title>Early steps in the European eel (Anguilla anguilla)-Vibrio vulnificus interaction in the gills: Role of the RtxA13 toxin.</title>
        <authorList>
            <person name="Callol A."/>
            <person name="Pajuelo D."/>
            <person name="Ebbesson L."/>
            <person name="Teles M."/>
            <person name="MacKenzie S."/>
            <person name="Amaro C."/>
        </authorList>
    </citation>
    <scope>NUCLEOTIDE SEQUENCE</scope>
</reference>
<dbReference type="AlphaFoldDB" id="A0A0E9XCV6"/>
<protein>
    <submittedName>
        <fullName evidence="1">Uncharacterized protein</fullName>
    </submittedName>
</protein>
<evidence type="ECO:0000313" key="1">
    <source>
        <dbReference type="EMBL" id="JAH99513.1"/>
    </source>
</evidence>
<proteinExistence type="predicted"/>
<reference evidence="1" key="1">
    <citation type="submission" date="2014-11" db="EMBL/GenBank/DDBJ databases">
        <authorList>
            <person name="Amaro Gonzalez C."/>
        </authorList>
    </citation>
    <scope>NUCLEOTIDE SEQUENCE</scope>
</reference>
<organism evidence="1">
    <name type="scientific">Anguilla anguilla</name>
    <name type="common">European freshwater eel</name>
    <name type="synonym">Muraena anguilla</name>
    <dbReference type="NCBI Taxonomy" id="7936"/>
    <lineage>
        <taxon>Eukaryota</taxon>
        <taxon>Metazoa</taxon>
        <taxon>Chordata</taxon>
        <taxon>Craniata</taxon>
        <taxon>Vertebrata</taxon>
        <taxon>Euteleostomi</taxon>
        <taxon>Actinopterygii</taxon>
        <taxon>Neopterygii</taxon>
        <taxon>Teleostei</taxon>
        <taxon>Anguilliformes</taxon>
        <taxon>Anguillidae</taxon>
        <taxon>Anguilla</taxon>
    </lineage>
</organism>
<accession>A0A0E9XCV6</accession>
<dbReference type="EMBL" id="GBXM01009064">
    <property type="protein sequence ID" value="JAH99513.1"/>
    <property type="molecule type" value="Transcribed_RNA"/>
</dbReference>